<dbReference type="GO" id="GO:0015908">
    <property type="term" value="P:fatty acid transport"/>
    <property type="evidence" value="ECO:0007669"/>
    <property type="project" value="UniProtKB-UniRule"/>
</dbReference>
<dbReference type="Gene3D" id="2.40.128.20">
    <property type="match status" value="1"/>
</dbReference>
<evidence type="ECO:0000313" key="5">
    <source>
        <dbReference type="Ensembl" id="ENSBIXP00005007828.1"/>
    </source>
</evidence>
<evidence type="ECO:0000256" key="1">
    <source>
        <dbReference type="ARBA" id="ARBA00004496"/>
    </source>
</evidence>
<comment type="subcellular location">
    <subcellularLocation>
        <location evidence="1 3">Cytoplasm</location>
    </subcellularLocation>
</comment>
<dbReference type="Pfam" id="PF14651">
    <property type="entry name" value="Lipocalin_7"/>
    <property type="match status" value="1"/>
</dbReference>
<dbReference type="Ensembl" id="ENSBIXT00005001582.1">
    <property type="protein sequence ID" value="ENSBIXP00005007828.1"/>
    <property type="gene ID" value="ENSBIXG00005013000.1"/>
</dbReference>
<dbReference type="GO" id="GO:0005737">
    <property type="term" value="C:cytoplasm"/>
    <property type="evidence" value="ECO:0007669"/>
    <property type="project" value="UniProtKB-SubCell"/>
</dbReference>
<proteinExistence type="inferred from homology"/>
<protein>
    <recommendedName>
        <fullName evidence="3">Fatty acid-binding protein, liver</fullName>
        <shortName evidence="3">L-FABP</shortName>
    </recommendedName>
    <alternativeName>
        <fullName evidence="3">Liver-type fatty acid-binding protein</fullName>
    </alternativeName>
</protein>
<reference evidence="5 6" key="1">
    <citation type="submission" date="2018-11" db="EMBL/GenBank/DDBJ databases">
        <title>Haplotype-resolved cattle genomes.</title>
        <authorList>
            <person name="Low W.Y."/>
            <person name="Tearle R."/>
            <person name="Bickhart D.M."/>
            <person name="Rosen B.D."/>
            <person name="Koren S."/>
            <person name="Rhie A."/>
            <person name="Hiendleder S."/>
            <person name="Phillippy A.M."/>
            <person name="Smith T.P.L."/>
            <person name="Williams J.L."/>
        </authorList>
    </citation>
    <scope>NUCLEOTIDE SEQUENCE [LARGE SCALE GENOMIC DNA]</scope>
</reference>
<accession>A0A4W2FQT9</accession>
<dbReference type="GO" id="GO:0005504">
    <property type="term" value="F:fatty acid binding"/>
    <property type="evidence" value="ECO:0007669"/>
    <property type="project" value="UniProtKB-UniRule"/>
</dbReference>
<comment type="function">
    <text evidence="3">Binds free fatty acids and their coenzyme A derivatives, bilirubin, and some other small molecules in the cytoplasm. Involved in intracellular lipid transport.</text>
</comment>
<evidence type="ECO:0000256" key="3">
    <source>
        <dbReference type="RuleBase" id="RU369022"/>
    </source>
</evidence>
<reference evidence="5" key="2">
    <citation type="submission" date="2025-08" db="UniProtKB">
        <authorList>
            <consortium name="Ensembl"/>
        </authorList>
    </citation>
    <scope>IDENTIFICATION</scope>
</reference>
<keyword evidence="3" id="KW-0446">Lipid-binding</keyword>
<gene>
    <name evidence="5" type="primary">FABP1</name>
</gene>
<dbReference type="AlphaFoldDB" id="A0A4W2FQT9"/>
<dbReference type="InterPro" id="IPR000463">
    <property type="entry name" value="Fatty_acid-bd"/>
</dbReference>
<organism evidence="5 6">
    <name type="scientific">Bos indicus x Bos taurus</name>
    <name type="common">Hybrid cattle</name>
    <dbReference type="NCBI Taxonomy" id="30522"/>
    <lineage>
        <taxon>Eukaryota</taxon>
        <taxon>Metazoa</taxon>
        <taxon>Chordata</taxon>
        <taxon>Craniata</taxon>
        <taxon>Vertebrata</taxon>
        <taxon>Euteleostomi</taxon>
        <taxon>Mammalia</taxon>
        <taxon>Eutheria</taxon>
        <taxon>Laurasiatheria</taxon>
        <taxon>Artiodactyla</taxon>
        <taxon>Ruminantia</taxon>
        <taxon>Pecora</taxon>
        <taxon>Bovidae</taxon>
        <taxon>Bovinae</taxon>
        <taxon>Bos</taxon>
    </lineage>
</organism>
<dbReference type="Proteomes" id="UP000429181">
    <property type="component" value="Chromosome 11"/>
</dbReference>
<keyword evidence="2 3" id="KW-0963">Cytoplasm</keyword>
<feature type="region of interest" description="Disordered" evidence="4">
    <location>
        <begin position="1"/>
        <end position="32"/>
    </location>
</feature>
<dbReference type="PRINTS" id="PR00178">
    <property type="entry name" value="FATTYACIDBP"/>
</dbReference>
<evidence type="ECO:0000256" key="2">
    <source>
        <dbReference type="ARBA" id="ARBA00022490"/>
    </source>
</evidence>
<dbReference type="SUPFAM" id="SSF50814">
    <property type="entry name" value="Lipocalins"/>
    <property type="match status" value="1"/>
</dbReference>
<comment type="similarity">
    <text evidence="3">Belongs to the calycin superfamily. Fatty-acid binding protein (FABP) family.</text>
</comment>
<evidence type="ECO:0000256" key="4">
    <source>
        <dbReference type="SAM" id="MobiDB-lite"/>
    </source>
</evidence>
<comment type="domain">
    <text evidence="3">Forms a beta-barrel structure that accommodates hydrophobic ligands in its interior.</text>
</comment>
<dbReference type="CDD" id="cd19444">
    <property type="entry name" value="FABP1"/>
    <property type="match status" value="1"/>
</dbReference>
<sequence>QGRELSSKQRKLCLESPTIRSDSSWNGRPELQRKERDRQGWEDCHWLLDLGSTVPALFTSAHAKLSARRKSVRHTHTHTHTHQSPGCPAPTIQWFDRVDQPDYSISCFCLTRNNVASLSADRFYLLTHHSLDVDYVPVCWEYQRKGMPDDIIQKGKDIKGVSEIVQNGKHFKFIITAGSKVIQNEFTLGEECEMEFMTGEKIKAVVQQEGDNKLVTTFKGIKSVTEFNGDTVTSTMTKGDVVFKRVSKRI</sequence>
<evidence type="ECO:0000313" key="6">
    <source>
        <dbReference type="Proteomes" id="UP000429181"/>
    </source>
</evidence>
<keyword evidence="3" id="KW-0813">Transport</keyword>
<dbReference type="GeneTree" id="ENSGT00940000155135"/>
<name>A0A4W2FQT9_BOBOX</name>
<dbReference type="InterPro" id="IPR012674">
    <property type="entry name" value="Calycin"/>
</dbReference>